<evidence type="ECO:0000256" key="1">
    <source>
        <dbReference type="SAM" id="Phobius"/>
    </source>
</evidence>
<accession>A0A6G0WAK4</accession>
<comment type="caution">
    <text evidence="2">The sequence shown here is derived from an EMBL/GenBank/DDBJ whole genome shotgun (WGS) entry which is preliminary data.</text>
</comment>
<gene>
    <name evidence="2" type="ORF">Ae201684_017852</name>
</gene>
<protein>
    <submittedName>
        <fullName evidence="2">Uncharacterized protein</fullName>
    </submittedName>
</protein>
<dbReference type="Proteomes" id="UP000481153">
    <property type="component" value="Unassembled WGS sequence"/>
</dbReference>
<dbReference type="EMBL" id="VJMJ01000313">
    <property type="protein sequence ID" value="KAF0723236.1"/>
    <property type="molecule type" value="Genomic_DNA"/>
</dbReference>
<sequence length="162" mass="18144">MVTGVWRPISCVSISESKLYLLKGGMWRWYQIVVAFLAPIALLSNTYLRLLSSASLLAATLVCIVACENNEPSGRAVAIGLSVARHINRHGTLFTHIIGKFVEVVSFCVGSCSCWRIAEVNIFVEFCTTFICLSEWWNGYVVETQSITWNVSREHSPRTRVL</sequence>
<dbReference type="AlphaFoldDB" id="A0A6G0WAK4"/>
<name>A0A6G0WAK4_9STRA</name>
<reference evidence="2 3" key="1">
    <citation type="submission" date="2019-07" db="EMBL/GenBank/DDBJ databases">
        <title>Genomics analysis of Aphanomyces spp. identifies a new class of oomycete effector associated with host adaptation.</title>
        <authorList>
            <person name="Gaulin E."/>
        </authorList>
    </citation>
    <scope>NUCLEOTIDE SEQUENCE [LARGE SCALE GENOMIC DNA]</scope>
    <source>
        <strain evidence="2 3">ATCC 201684</strain>
    </source>
</reference>
<evidence type="ECO:0000313" key="3">
    <source>
        <dbReference type="Proteomes" id="UP000481153"/>
    </source>
</evidence>
<keyword evidence="3" id="KW-1185">Reference proteome</keyword>
<evidence type="ECO:0000313" key="2">
    <source>
        <dbReference type="EMBL" id="KAF0723236.1"/>
    </source>
</evidence>
<keyword evidence="1" id="KW-0472">Membrane</keyword>
<feature type="transmembrane region" description="Helical" evidence="1">
    <location>
        <begin position="29"/>
        <end position="48"/>
    </location>
</feature>
<keyword evidence="1" id="KW-0812">Transmembrane</keyword>
<organism evidence="2 3">
    <name type="scientific">Aphanomyces euteiches</name>
    <dbReference type="NCBI Taxonomy" id="100861"/>
    <lineage>
        <taxon>Eukaryota</taxon>
        <taxon>Sar</taxon>
        <taxon>Stramenopiles</taxon>
        <taxon>Oomycota</taxon>
        <taxon>Saprolegniomycetes</taxon>
        <taxon>Saprolegniales</taxon>
        <taxon>Verrucalvaceae</taxon>
        <taxon>Aphanomyces</taxon>
    </lineage>
</organism>
<proteinExistence type="predicted"/>
<keyword evidence="1" id="KW-1133">Transmembrane helix</keyword>